<dbReference type="eggNOG" id="COG5651">
    <property type="taxonomic scope" value="Bacteria"/>
</dbReference>
<dbReference type="AlphaFoldDB" id="W9BKE4"/>
<evidence type="ECO:0000256" key="2">
    <source>
        <dbReference type="SAM" id="SignalP"/>
    </source>
</evidence>
<feature type="region of interest" description="Disordered" evidence="1">
    <location>
        <begin position="326"/>
        <end position="416"/>
    </location>
</feature>
<dbReference type="STRING" id="258533.BN977_02567"/>
<evidence type="ECO:0000313" key="5">
    <source>
        <dbReference type="Proteomes" id="UP000028870"/>
    </source>
</evidence>
<comment type="caution">
    <text evidence="4">The sequence shown here is derived from an EMBL/GenBank/DDBJ whole genome shotgun (WGS) entry which is preliminary data.</text>
</comment>
<proteinExistence type="predicted"/>
<name>W9BKE4_MYCCO</name>
<reference evidence="4" key="2">
    <citation type="submission" date="2014-03" db="EMBL/GenBank/DDBJ databases">
        <authorList>
            <person name="Urmite Genomes"/>
        </authorList>
    </citation>
    <scope>NUCLEOTIDE SEQUENCE</scope>
    <source>
        <strain evidence="4">DSM 44829</strain>
    </source>
</reference>
<feature type="compositionally biased region" description="Acidic residues" evidence="1">
    <location>
        <begin position="399"/>
        <end position="408"/>
    </location>
</feature>
<protein>
    <submittedName>
        <fullName evidence="4">PE-PPE-like protein</fullName>
    </submittedName>
</protein>
<sequence length="416" mass="43573">MATHTSTRKLPALFAALGMAIALALSQVPEPPLHGLLPRLLNTVIGIGGRDDPDAANIPHKLRGEVIPDGYAYVPLSYPASLDMIGSVRTGMPALHQLVTTTPGKVIVVSYSEGSLLAEQEKRNLRGGAGAPKPQDLSFLEIAAPFIPNGGIFARFPGVGIPLMIPGMGPAQPSAYDTTYVTNEYDTYADFPAYFNPLALLNSLAAVAYAHPDAYYDSDDIGSPDNYVKVVKNPAGGTDTYVLIPSAHLPLLAPVRQAAAALRLTEPAERLLGAVEPVLKVMVDMAYTDRQNLNPEVHQPFSMVTPPHKVAEALAATPRALREGLDNLLGRNPKKPAPVTTTTTATAGAARGPTDMTDGNKVSPTTFAGTKPADTDPVKTPPSVDGPPEPTGTAPADAEQPEPDEPDNTEPAAAAA</sequence>
<accession>W9BKE4</accession>
<dbReference type="EMBL" id="CCBB010000001">
    <property type="protein sequence ID" value="CDO07755.1"/>
    <property type="molecule type" value="Genomic_DNA"/>
</dbReference>
<feature type="compositionally biased region" description="Low complexity" evidence="1">
    <location>
        <begin position="337"/>
        <end position="354"/>
    </location>
</feature>
<dbReference type="InterPro" id="IPR013228">
    <property type="entry name" value="PE-PPE_C"/>
</dbReference>
<feature type="signal peptide" evidence="2">
    <location>
        <begin position="1"/>
        <end position="24"/>
    </location>
</feature>
<dbReference type="RefSeq" id="WP_084172482.1">
    <property type="nucleotide sequence ID" value="NZ_CCBB010000001.1"/>
</dbReference>
<feature type="chain" id="PRO_5038501038" evidence="2">
    <location>
        <begin position="25"/>
        <end position="416"/>
    </location>
</feature>
<gene>
    <name evidence="4" type="ORF">BN977_02567</name>
</gene>
<feature type="domain" description="PE-PPE" evidence="3">
    <location>
        <begin position="81"/>
        <end position="287"/>
    </location>
</feature>
<evidence type="ECO:0000256" key="1">
    <source>
        <dbReference type="SAM" id="MobiDB-lite"/>
    </source>
</evidence>
<dbReference type="OrthoDB" id="4568361at2"/>
<keyword evidence="5" id="KW-1185">Reference proteome</keyword>
<dbReference type="Pfam" id="PF08237">
    <property type="entry name" value="PE-PPE"/>
    <property type="match status" value="1"/>
</dbReference>
<reference evidence="4" key="1">
    <citation type="submission" date="2014-03" db="EMBL/GenBank/DDBJ databases">
        <title>Draft Genome Sequence of Mycobacterium cosmeticum DSM 44829.</title>
        <authorList>
            <person name="Croce O."/>
            <person name="Robert C."/>
            <person name="Raoult D."/>
            <person name="Drancourt M."/>
        </authorList>
    </citation>
    <scope>NUCLEOTIDE SEQUENCE [LARGE SCALE GENOMIC DNA]</scope>
    <source>
        <strain evidence="4">DSM 44829</strain>
    </source>
</reference>
<evidence type="ECO:0000313" key="4">
    <source>
        <dbReference type="EMBL" id="CDO07755.1"/>
    </source>
</evidence>
<organism evidence="4 5">
    <name type="scientific">Mycolicibacterium cosmeticum</name>
    <dbReference type="NCBI Taxonomy" id="258533"/>
    <lineage>
        <taxon>Bacteria</taxon>
        <taxon>Bacillati</taxon>
        <taxon>Actinomycetota</taxon>
        <taxon>Actinomycetes</taxon>
        <taxon>Mycobacteriales</taxon>
        <taxon>Mycobacteriaceae</taxon>
        <taxon>Mycolicibacterium</taxon>
    </lineage>
</organism>
<evidence type="ECO:0000259" key="3">
    <source>
        <dbReference type="Pfam" id="PF08237"/>
    </source>
</evidence>
<keyword evidence="2" id="KW-0732">Signal</keyword>
<dbReference type="Proteomes" id="UP000028870">
    <property type="component" value="Unassembled WGS sequence"/>
</dbReference>